<dbReference type="AlphaFoldDB" id="A0A1G1TG62"/>
<evidence type="ECO:0000256" key="6">
    <source>
        <dbReference type="SAM" id="SignalP"/>
    </source>
</evidence>
<dbReference type="GO" id="GO:0009279">
    <property type="term" value="C:cell outer membrane"/>
    <property type="evidence" value="ECO:0007669"/>
    <property type="project" value="UniProtKB-SubCell"/>
</dbReference>
<dbReference type="EMBL" id="MDZA01000233">
    <property type="protein sequence ID" value="OGX89823.1"/>
    <property type="molecule type" value="Genomic_DNA"/>
</dbReference>
<protein>
    <recommendedName>
        <fullName evidence="11">Carbohydrate-binding protein SusD</fullName>
    </recommendedName>
</protein>
<evidence type="ECO:0000256" key="4">
    <source>
        <dbReference type="ARBA" id="ARBA00023136"/>
    </source>
</evidence>
<dbReference type="SUPFAM" id="SSF48452">
    <property type="entry name" value="TPR-like"/>
    <property type="match status" value="1"/>
</dbReference>
<dbReference type="InterPro" id="IPR012944">
    <property type="entry name" value="SusD_RagB_dom"/>
</dbReference>
<evidence type="ECO:0000313" key="9">
    <source>
        <dbReference type="EMBL" id="OGX89823.1"/>
    </source>
</evidence>
<keyword evidence="10" id="KW-1185">Reference proteome</keyword>
<dbReference type="Gene3D" id="1.25.40.390">
    <property type="match status" value="1"/>
</dbReference>
<feature type="domain" description="RagB/SusD" evidence="7">
    <location>
        <begin position="327"/>
        <end position="453"/>
    </location>
</feature>
<feature type="signal peptide" evidence="6">
    <location>
        <begin position="1"/>
        <end position="20"/>
    </location>
</feature>
<comment type="subcellular location">
    <subcellularLocation>
        <location evidence="1">Cell outer membrane</location>
    </subcellularLocation>
</comment>
<dbReference type="Pfam" id="PF14322">
    <property type="entry name" value="SusD-like_3"/>
    <property type="match status" value="1"/>
</dbReference>
<reference evidence="9 10" key="1">
    <citation type="submission" date="2016-08" db="EMBL/GenBank/DDBJ databases">
        <title>Hymenobacter coccineus sp. nov., Hymenobacter lapidarius sp. nov. and Hymenobacter glacialis sp. nov., isolated from Antarctic soil.</title>
        <authorList>
            <person name="Sedlacek I."/>
            <person name="Kralova S."/>
            <person name="Kyrova K."/>
            <person name="Maslanova I."/>
            <person name="Stankova E."/>
            <person name="Vrbovska V."/>
            <person name="Nemec M."/>
            <person name="Bartak M."/>
            <person name="Svec P."/>
            <person name="Busse H.-J."/>
            <person name="Pantucek R."/>
        </authorList>
    </citation>
    <scope>NUCLEOTIDE SEQUENCE [LARGE SCALE GENOMIC DNA]</scope>
    <source>
        <strain evidence="9 10">CCM 8649</strain>
    </source>
</reference>
<comment type="similarity">
    <text evidence="2">Belongs to the SusD family.</text>
</comment>
<evidence type="ECO:0000259" key="7">
    <source>
        <dbReference type="Pfam" id="PF07980"/>
    </source>
</evidence>
<dbReference type="PROSITE" id="PS51257">
    <property type="entry name" value="PROKAR_LIPOPROTEIN"/>
    <property type="match status" value="1"/>
</dbReference>
<evidence type="ECO:0000259" key="8">
    <source>
        <dbReference type="Pfam" id="PF14322"/>
    </source>
</evidence>
<evidence type="ECO:0000313" key="10">
    <source>
        <dbReference type="Proteomes" id="UP000177506"/>
    </source>
</evidence>
<evidence type="ECO:0000256" key="1">
    <source>
        <dbReference type="ARBA" id="ARBA00004442"/>
    </source>
</evidence>
<feature type="domain" description="SusD-like N-terminal" evidence="8">
    <location>
        <begin position="86"/>
        <end position="231"/>
    </location>
</feature>
<gene>
    <name evidence="9" type="ORF">BEN49_08255</name>
</gene>
<sequence>MKKLVFGLLAACLATGSVTSCNNKLNVVPVDSIDAGNALSTSDDVQAALVGTYTSLQSIDAYGGYIQFISDLLADDGDITFVGTFSNPYQFQRKTIRRDNGNAQSTWGRGYATINRANNVLANLDKVTAAASKTRTEGEARFLRALTYFDLVRLYARAWNDGTPSANPGVPVVTTPTSTVTDANLLARNTVAEVYTQVIADLTAAESQLPASNGIFANKYAAAAILSRVYLQQGRFTEAAAAANRATAGPYMLNPDYDTEFYQGADLLANTAEDIFTIQNSAQSGINQLNVFYGEQQRGDISINDQLLNQFEAGDDRAGLFTVTTNQTYSNKYDAQYGSVKLIRLAEMYLTRAEGNFRAGTAVGATPLSDINRVRARVGLPALATVTLPIILKERKLELAFEGFRLGDLKRNQESTTDPTTGAPVAWNSPRLVLPIPLAEINVNPNLVQNPGY</sequence>
<evidence type="ECO:0008006" key="11">
    <source>
        <dbReference type="Google" id="ProtNLM"/>
    </source>
</evidence>
<keyword evidence="4" id="KW-0472">Membrane</keyword>
<dbReference type="Proteomes" id="UP000177506">
    <property type="component" value="Unassembled WGS sequence"/>
</dbReference>
<evidence type="ECO:0000256" key="5">
    <source>
        <dbReference type="ARBA" id="ARBA00023237"/>
    </source>
</evidence>
<evidence type="ECO:0000256" key="3">
    <source>
        <dbReference type="ARBA" id="ARBA00022729"/>
    </source>
</evidence>
<proteinExistence type="inferred from homology"/>
<dbReference type="CDD" id="cd08977">
    <property type="entry name" value="SusD"/>
    <property type="match status" value="1"/>
</dbReference>
<dbReference type="Pfam" id="PF07980">
    <property type="entry name" value="SusD_RagB"/>
    <property type="match status" value="1"/>
</dbReference>
<organism evidence="9 10">
    <name type="scientific">Hymenobacter coccineus</name>
    <dbReference type="NCBI Taxonomy" id="1908235"/>
    <lineage>
        <taxon>Bacteria</taxon>
        <taxon>Pseudomonadati</taxon>
        <taxon>Bacteroidota</taxon>
        <taxon>Cytophagia</taxon>
        <taxon>Cytophagales</taxon>
        <taxon>Hymenobacteraceae</taxon>
        <taxon>Hymenobacter</taxon>
    </lineage>
</organism>
<name>A0A1G1TG62_9BACT</name>
<dbReference type="OrthoDB" id="9792139at2"/>
<keyword evidence="3 6" id="KW-0732">Signal</keyword>
<accession>A0A1G1TG62</accession>
<keyword evidence="5" id="KW-0998">Cell outer membrane</keyword>
<dbReference type="InterPro" id="IPR011990">
    <property type="entry name" value="TPR-like_helical_dom_sf"/>
</dbReference>
<comment type="caution">
    <text evidence="9">The sequence shown here is derived from an EMBL/GenBank/DDBJ whole genome shotgun (WGS) entry which is preliminary data.</text>
</comment>
<feature type="chain" id="PRO_5009579449" description="Carbohydrate-binding protein SusD" evidence="6">
    <location>
        <begin position="21"/>
        <end position="453"/>
    </location>
</feature>
<evidence type="ECO:0000256" key="2">
    <source>
        <dbReference type="ARBA" id="ARBA00006275"/>
    </source>
</evidence>
<dbReference type="RefSeq" id="WP_070744374.1">
    <property type="nucleotide sequence ID" value="NZ_MDZA01000233.1"/>
</dbReference>
<dbReference type="InterPro" id="IPR033985">
    <property type="entry name" value="SusD-like_N"/>
</dbReference>